<proteinExistence type="predicted"/>
<dbReference type="VEuPathDB" id="CryptoDB:Cvel_15028"/>
<feature type="region of interest" description="Disordered" evidence="1">
    <location>
        <begin position="93"/>
        <end position="141"/>
    </location>
</feature>
<name>A0A0G4F3W7_9ALVE</name>
<sequence length="240" mass="28248">MEMTSVQSVQEEFQYWESLYWHHFQTPPAHTVKKSTPFDQNPFVLVNKYEEDLDKISRAERYADIRHFWVFLIPEEREMFRNRHLELFQRPLPPLPAEDSHDTSGPIGARGTGMTTTEKGGKRGEKKQKHEPSPIEEMPDPAYFLREKNENVTILSFEKRRVEEEFHQAVRAVASQYDREKTGPSFSLFRRVHRQLMTIDETYFHYYSRYLEVEEVVSGETGPSGWEGPKDLSIFLGVSD</sequence>
<organism evidence="2">
    <name type="scientific">Chromera velia CCMP2878</name>
    <dbReference type="NCBI Taxonomy" id="1169474"/>
    <lineage>
        <taxon>Eukaryota</taxon>
        <taxon>Sar</taxon>
        <taxon>Alveolata</taxon>
        <taxon>Colpodellida</taxon>
        <taxon>Chromeraceae</taxon>
        <taxon>Chromera</taxon>
    </lineage>
</organism>
<dbReference type="PhylomeDB" id="A0A0G4F3W7"/>
<evidence type="ECO:0000256" key="1">
    <source>
        <dbReference type="SAM" id="MobiDB-lite"/>
    </source>
</evidence>
<feature type="compositionally biased region" description="Basic and acidic residues" evidence="1">
    <location>
        <begin position="119"/>
        <end position="133"/>
    </location>
</feature>
<protein>
    <submittedName>
        <fullName evidence="2">Uncharacterized protein</fullName>
    </submittedName>
</protein>
<dbReference type="EMBL" id="CDMZ01000103">
    <property type="protein sequence ID" value="CEM06699.1"/>
    <property type="molecule type" value="Genomic_DNA"/>
</dbReference>
<reference evidence="2" key="1">
    <citation type="submission" date="2014-11" db="EMBL/GenBank/DDBJ databases">
        <authorList>
            <person name="Otto D Thomas"/>
            <person name="Naeem Raeece"/>
        </authorList>
    </citation>
    <scope>NUCLEOTIDE SEQUENCE</scope>
</reference>
<dbReference type="AlphaFoldDB" id="A0A0G4F3W7"/>
<evidence type="ECO:0000313" key="2">
    <source>
        <dbReference type="EMBL" id="CEM06699.1"/>
    </source>
</evidence>
<accession>A0A0G4F3W7</accession>
<gene>
    <name evidence="2" type="ORF">Cvel_15028</name>
</gene>